<keyword evidence="1" id="KW-0472">Membrane</keyword>
<gene>
    <name evidence="2" type="ORF">METZ01_LOCUS116932</name>
</gene>
<dbReference type="AlphaFoldDB" id="A0A381XH84"/>
<feature type="transmembrane region" description="Helical" evidence="1">
    <location>
        <begin position="21"/>
        <end position="46"/>
    </location>
</feature>
<sequence length="267" mass="30675">MLLRDHLKRFRLALIKKDFIQSLWMSYAVLLIVFISVIVLESVFYFPPKIKYFMVGSLLSILLVWIIGLGICTILIQTNSLKRYRWSRVAQYLGKISFTKKDSVINALQLENTMSKSSSTGLSHAFISKITDSLAHIDHRAIFTINPKGKYFTLFLLFLITVGGTGLKYTAGDSIYRWFHLHQKFEAPKPFYLHSETGDIHLLGGDSAKINIVASHLPPDTVFLEIIPMKQVDQNIEKNETLLMKTQIDTIGNYTFKLKDINRDYTY</sequence>
<feature type="non-terminal residue" evidence="2">
    <location>
        <position position="267"/>
    </location>
</feature>
<name>A0A381XH84_9ZZZZ</name>
<protein>
    <submittedName>
        <fullName evidence="2">Uncharacterized protein</fullName>
    </submittedName>
</protein>
<proteinExistence type="predicted"/>
<organism evidence="2">
    <name type="scientific">marine metagenome</name>
    <dbReference type="NCBI Taxonomy" id="408172"/>
    <lineage>
        <taxon>unclassified sequences</taxon>
        <taxon>metagenomes</taxon>
        <taxon>ecological metagenomes</taxon>
    </lineage>
</organism>
<accession>A0A381XH84</accession>
<feature type="transmembrane region" description="Helical" evidence="1">
    <location>
        <begin position="151"/>
        <end position="171"/>
    </location>
</feature>
<keyword evidence="1" id="KW-1133">Transmembrane helix</keyword>
<feature type="transmembrane region" description="Helical" evidence="1">
    <location>
        <begin position="52"/>
        <end position="76"/>
    </location>
</feature>
<keyword evidence="1" id="KW-0812">Transmembrane</keyword>
<dbReference type="EMBL" id="UINC01015169">
    <property type="protein sequence ID" value="SVA64078.1"/>
    <property type="molecule type" value="Genomic_DNA"/>
</dbReference>
<evidence type="ECO:0000313" key="2">
    <source>
        <dbReference type="EMBL" id="SVA64078.1"/>
    </source>
</evidence>
<reference evidence="2" key="1">
    <citation type="submission" date="2018-05" db="EMBL/GenBank/DDBJ databases">
        <authorList>
            <person name="Lanie J.A."/>
            <person name="Ng W.-L."/>
            <person name="Kazmierczak K.M."/>
            <person name="Andrzejewski T.M."/>
            <person name="Davidsen T.M."/>
            <person name="Wayne K.J."/>
            <person name="Tettelin H."/>
            <person name="Glass J.I."/>
            <person name="Rusch D."/>
            <person name="Podicherti R."/>
            <person name="Tsui H.-C.T."/>
            <person name="Winkler M.E."/>
        </authorList>
    </citation>
    <scope>NUCLEOTIDE SEQUENCE</scope>
</reference>
<evidence type="ECO:0000256" key="1">
    <source>
        <dbReference type="SAM" id="Phobius"/>
    </source>
</evidence>